<dbReference type="eggNOG" id="arCOG01506">
    <property type="taxonomic scope" value="Archaea"/>
</dbReference>
<dbReference type="AlphaFoldDB" id="F2KRH3"/>
<organism evidence="2 3">
    <name type="scientific">Archaeoglobus veneficus (strain DSM 11195 / SNP6)</name>
    <dbReference type="NCBI Taxonomy" id="693661"/>
    <lineage>
        <taxon>Archaea</taxon>
        <taxon>Methanobacteriati</taxon>
        <taxon>Methanobacteriota</taxon>
        <taxon>Archaeoglobi</taxon>
        <taxon>Archaeoglobales</taxon>
        <taxon>Archaeoglobaceae</taxon>
        <taxon>Archaeoglobus</taxon>
    </lineage>
</organism>
<dbReference type="InterPro" id="IPR020945">
    <property type="entry name" value="DMSO/NO3_reduct_chaperone"/>
</dbReference>
<dbReference type="Gene3D" id="1.10.3480.10">
    <property type="entry name" value="TorD-like"/>
    <property type="match status" value="1"/>
</dbReference>
<dbReference type="RefSeq" id="WP_013683410.1">
    <property type="nucleotide sequence ID" value="NC_015320.1"/>
</dbReference>
<dbReference type="HOGENOM" id="CLU_077650_0_0_2"/>
<keyword evidence="3" id="KW-1185">Reference proteome</keyword>
<dbReference type="PANTHER" id="PTHR34227:SF1">
    <property type="entry name" value="DIMETHYL SULFOXIDE REDUCTASE CHAPERONE-RELATED"/>
    <property type="match status" value="1"/>
</dbReference>
<dbReference type="STRING" id="693661.Arcve_0719"/>
<dbReference type="InterPro" id="IPR050289">
    <property type="entry name" value="TorD/DmsD_chaperones"/>
</dbReference>
<dbReference type="PANTHER" id="PTHR34227">
    <property type="entry name" value="CHAPERONE PROTEIN YCDY"/>
    <property type="match status" value="1"/>
</dbReference>
<dbReference type="GeneID" id="10393819"/>
<gene>
    <name evidence="2" type="ordered locus">Arcve_0719</name>
</gene>
<dbReference type="Proteomes" id="UP000008136">
    <property type="component" value="Chromosome"/>
</dbReference>
<proteinExistence type="predicted"/>
<sequence length="211" mass="24553">MSDIESIIKGRMAMYSFLSSVLLDAPPKEFLRDLMKCEVVFPVHPIIDEGAKILTDMASKFENVEDFEIFVRQEYTAVFVGPFGETVSPYQSTYEGDSPYREVTARIKRKYLEMGYIPQVSEPADHIGVELSFMAESCRAMLESGKKEDRIREMRNQMKFLKEELLTWIFNFCNALENNENARFYKGISKILRGFMEMEKRAVDELYALLR</sequence>
<evidence type="ECO:0000313" key="2">
    <source>
        <dbReference type="EMBL" id="AEA46738.1"/>
    </source>
</evidence>
<keyword evidence="1" id="KW-0143">Chaperone</keyword>
<accession>F2KRH3</accession>
<dbReference type="OrthoDB" id="320758at2157"/>
<evidence type="ECO:0000313" key="3">
    <source>
        <dbReference type="Proteomes" id="UP000008136"/>
    </source>
</evidence>
<protein>
    <submittedName>
        <fullName evidence="2">Anaerobic dehydrogenase-like protein</fullName>
    </submittedName>
</protein>
<name>F2KRH3_ARCVS</name>
<evidence type="ECO:0000256" key="1">
    <source>
        <dbReference type="ARBA" id="ARBA00023186"/>
    </source>
</evidence>
<dbReference type="EMBL" id="CP002588">
    <property type="protein sequence ID" value="AEA46738.1"/>
    <property type="molecule type" value="Genomic_DNA"/>
</dbReference>
<dbReference type="KEGG" id="ave:Arcve_0719"/>
<dbReference type="InterPro" id="IPR036411">
    <property type="entry name" value="TorD-like_sf"/>
</dbReference>
<dbReference type="SUPFAM" id="SSF89155">
    <property type="entry name" value="TorD-like"/>
    <property type="match status" value="1"/>
</dbReference>
<reference evidence="2 3" key="1">
    <citation type="submission" date="2011-03" db="EMBL/GenBank/DDBJ databases">
        <title>The complete genome of Archaeoglobus veneficus SNP6.</title>
        <authorList>
            <consortium name="US DOE Joint Genome Institute (JGI-PGF)"/>
            <person name="Lucas S."/>
            <person name="Copeland A."/>
            <person name="Lapidus A."/>
            <person name="Bruce D."/>
            <person name="Goodwin L."/>
            <person name="Pitluck S."/>
            <person name="Kyrpides N."/>
            <person name="Mavromatis K."/>
            <person name="Pagani I."/>
            <person name="Ivanova N."/>
            <person name="Mikhailova N."/>
            <person name="Lu M."/>
            <person name="Detter J.C."/>
            <person name="Tapia R."/>
            <person name="Han C."/>
            <person name="Land M."/>
            <person name="Hauser L."/>
            <person name="Markowitz V."/>
            <person name="Cheng J.-F."/>
            <person name="Hugenholtz P."/>
            <person name="Woyke T."/>
            <person name="Wu D."/>
            <person name="Spring S."/>
            <person name="Brambilla E."/>
            <person name="Klenk H.-P."/>
            <person name="Eisen J.A."/>
        </authorList>
    </citation>
    <scope>NUCLEOTIDE SEQUENCE [LARGE SCALE GENOMIC DNA]</scope>
    <source>
        <strain>SNP6</strain>
    </source>
</reference>
<dbReference type="Pfam" id="PF02613">
    <property type="entry name" value="Nitrate_red_del"/>
    <property type="match status" value="1"/>
</dbReference>